<organism evidence="3 4">
    <name type="scientific">Galemys pyrenaicus</name>
    <name type="common">Iberian desman</name>
    <name type="synonym">Pyrenean desman</name>
    <dbReference type="NCBI Taxonomy" id="202257"/>
    <lineage>
        <taxon>Eukaryota</taxon>
        <taxon>Metazoa</taxon>
        <taxon>Chordata</taxon>
        <taxon>Craniata</taxon>
        <taxon>Vertebrata</taxon>
        <taxon>Euteleostomi</taxon>
        <taxon>Mammalia</taxon>
        <taxon>Eutheria</taxon>
        <taxon>Laurasiatheria</taxon>
        <taxon>Eulipotyphla</taxon>
        <taxon>Talpidae</taxon>
        <taxon>Galemys</taxon>
    </lineage>
</organism>
<feature type="transmembrane region" description="Helical" evidence="1">
    <location>
        <begin position="200"/>
        <end position="223"/>
    </location>
</feature>
<reference evidence="3" key="1">
    <citation type="journal article" date="2021" name="Evol. Appl.">
        <title>The genome of the Pyrenean desman and the effects of bottlenecks and inbreeding on the genomic landscape of an endangered species.</title>
        <authorList>
            <person name="Escoda L."/>
            <person name="Castresana J."/>
        </authorList>
    </citation>
    <scope>NUCLEOTIDE SEQUENCE</scope>
    <source>
        <strain evidence="3">IBE-C5619</strain>
    </source>
</reference>
<dbReference type="InterPro" id="IPR013783">
    <property type="entry name" value="Ig-like_fold"/>
</dbReference>
<evidence type="ECO:0000313" key="4">
    <source>
        <dbReference type="Proteomes" id="UP000700334"/>
    </source>
</evidence>
<dbReference type="Proteomes" id="UP000700334">
    <property type="component" value="Unassembled WGS sequence"/>
</dbReference>
<accession>A0A8J6DS06</accession>
<dbReference type="InterPro" id="IPR050650">
    <property type="entry name" value="Type-II_Cytokine-TF_Rcpt"/>
</dbReference>
<dbReference type="Pfam" id="PF01108">
    <property type="entry name" value="Tissue_fac"/>
    <property type="match status" value="1"/>
</dbReference>
<dbReference type="AlphaFoldDB" id="A0A8J6DS06"/>
<dbReference type="EMBL" id="JAGFMF010011629">
    <property type="protein sequence ID" value="KAG8518544.1"/>
    <property type="molecule type" value="Genomic_DNA"/>
</dbReference>
<keyword evidence="3" id="KW-0675">Receptor</keyword>
<dbReference type="InterPro" id="IPR036116">
    <property type="entry name" value="FN3_sf"/>
</dbReference>
<name>A0A8J6DS06_GALPY</name>
<dbReference type="OrthoDB" id="9932619at2759"/>
<dbReference type="InterPro" id="IPR003961">
    <property type="entry name" value="FN3_dom"/>
</dbReference>
<sequence>KALSQLPAPRNPKIRLYNTKQVLSWEPGSPESPGWDLKDVVYRVQLKYPTSDWRNVTHNYFPGVNCVGLTVTWCNFTGAPAGFSTHLNVSLRVRAELGDVASAWATVPWFQHYRNVTIGPPGNISVYPEEDNFIITCSPPFDVKFNLATFQYYVRYWEVTSQQVRAFFFDASKVPLAEETKMVILFTFVTFAAATRLQPIILVTVGTIFSLSLLSGACLFLVLKYRGLVKYWFHSPPSIPSQIEEVGGQAVPHGPLVTPPAQLWTKPWTRRSQSRMVWFLKDPTESLLEALDRNSSSKDDAWDSVSIVSSPEMAQDIPQAL</sequence>
<keyword evidence="1" id="KW-0472">Membrane</keyword>
<gene>
    <name evidence="3" type="ORF">J0S82_004474</name>
</gene>
<dbReference type="GO" id="GO:0005886">
    <property type="term" value="C:plasma membrane"/>
    <property type="evidence" value="ECO:0007669"/>
    <property type="project" value="TreeGrafter"/>
</dbReference>
<dbReference type="PANTHER" id="PTHR20859:SF46">
    <property type="entry name" value="INTERFERON GAMMA RECEPTOR 2"/>
    <property type="match status" value="1"/>
</dbReference>
<keyword evidence="1" id="KW-0812">Transmembrane</keyword>
<evidence type="ECO:0000259" key="2">
    <source>
        <dbReference type="Pfam" id="PF01108"/>
    </source>
</evidence>
<dbReference type="Gene3D" id="2.60.40.10">
    <property type="entry name" value="Immunoglobulins"/>
    <property type="match status" value="1"/>
</dbReference>
<evidence type="ECO:0000256" key="1">
    <source>
        <dbReference type="SAM" id="Phobius"/>
    </source>
</evidence>
<evidence type="ECO:0000313" key="3">
    <source>
        <dbReference type="EMBL" id="KAG8518544.1"/>
    </source>
</evidence>
<dbReference type="PANTHER" id="PTHR20859">
    <property type="entry name" value="INTERFERON/INTERLEUKIN RECEPTOR"/>
    <property type="match status" value="1"/>
</dbReference>
<dbReference type="GO" id="GO:0004896">
    <property type="term" value="F:cytokine receptor activity"/>
    <property type="evidence" value="ECO:0007669"/>
    <property type="project" value="TreeGrafter"/>
</dbReference>
<feature type="domain" description="Fibronectin type-III" evidence="2">
    <location>
        <begin position="4"/>
        <end position="104"/>
    </location>
</feature>
<dbReference type="SUPFAM" id="SSF49265">
    <property type="entry name" value="Fibronectin type III"/>
    <property type="match status" value="2"/>
</dbReference>
<comment type="caution">
    <text evidence="3">The sequence shown here is derived from an EMBL/GenBank/DDBJ whole genome shotgun (WGS) entry which is preliminary data.</text>
</comment>
<proteinExistence type="predicted"/>
<feature type="non-terminal residue" evidence="3">
    <location>
        <position position="1"/>
    </location>
</feature>
<keyword evidence="1" id="KW-1133">Transmembrane helix</keyword>
<protein>
    <submittedName>
        <fullName evidence="3">Interferon gamma receptor 2</fullName>
    </submittedName>
</protein>
<keyword evidence="4" id="KW-1185">Reference proteome</keyword>